<dbReference type="InterPro" id="IPR001173">
    <property type="entry name" value="Glyco_trans_2-like"/>
</dbReference>
<dbReference type="Pfam" id="PF00535">
    <property type="entry name" value="Glycos_transf_2"/>
    <property type="match status" value="1"/>
</dbReference>
<accession>A0A9E7R251</accession>
<organism evidence="2 3">
    <name type="scientific">Salinirubellus salinus</name>
    <dbReference type="NCBI Taxonomy" id="1364945"/>
    <lineage>
        <taxon>Archaea</taxon>
        <taxon>Methanobacteriati</taxon>
        <taxon>Methanobacteriota</taxon>
        <taxon>Stenosarchaea group</taxon>
        <taxon>Halobacteria</taxon>
        <taxon>Halobacteriales</taxon>
        <taxon>Natronomonadaceae</taxon>
        <taxon>Salinirubellus</taxon>
    </lineage>
</organism>
<keyword evidence="3" id="KW-1185">Reference proteome</keyword>
<dbReference type="InterPro" id="IPR050834">
    <property type="entry name" value="Glycosyltransf_2"/>
</dbReference>
<dbReference type="InterPro" id="IPR029044">
    <property type="entry name" value="Nucleotide-diphossugar_trans"/>
</dbReference>
<dbReference type="PANTHER" id="PTHR43685:SF2">
    <property type="entry name" value="GLYCOSYLTRANSFERASE 2-LIKE DOMAIN-CONTAINING PROTEIN"/>
    <property type="match status" value="1"/>
</dbReference>
<dbReference type="PANTHER" id="PTHR43685">
    <property type="entry name" value="GLYCOSYLTRANSFERASE"/>
    <property type="match status" value="1"/>
</dbReference>
<evidence type="ECO:0000259" key="1">
    <source>
        <dbReference type="Pfam" id="PF00535"/>
    </source>
</evidence>
<feature type="domain" description="Glycosyltransferase 2-like" evidence="1">
    <location>
        <begin position="13"/>
        <end position="175"/>
    </location>
</feature>
<evidence type="ECO:0000313" key="3">
    <source>
        <dbReference type="Proteomes" id="UP001057580"/>
    </source>
</evidence>
<dbReference type="AlphaFoldDB" id="A0A9E7R251"/>
<dbReference type="SUPFAM" id="SSF53448">
    <property type="entry name" value="Nucleotide-diphospho-sugar transferases"/>
    <property type="match status" value="1"/>
</dbReference>
<dbReference type="RefSeq" id="WP_260593386.1">
    <property type="nucleotide sequence ID" value="NZ_CP104003.1"/>
</dbReference>
<gene>
    <name evidence="2" type="ORF">N0B31_19890</name>
</gene>
<dbReference type="Proteomes" id="UP001057580">
    <property type="component" value="Chromosome"/>
</dbReference>
<dbReference type="KEGG" id="ssai:N0B31_19890"/>
<name>A0A9E7R251_9EURY</name>
<dbReference type="GeneID" id="74944734"/>
<dbReference type="CDD" id="cd00761">
    <property type="entry name" value="Glyco_tranf_GTA_type"/>
    <property type="match status" value="1"/>
</dbReference>
<dbReference type="EMBL" id="CP104003">
    <property type="protein sequence ID" value="UWM54366.1"/>
    <property type="molecule type" value="Genomic_DNA"/>
</dbReference>
<proteinExistence type="predicted"/>
<sequence>MSDGGTESSPSVSVVLPTYNRPARLVEAAESVASQTYDDVELLVVDDHSDRPASDVLPADSLGGSVTVRHLRHEENRGANAARNTGIEAANGEFVAFLDDDDRWDPEKLERQVDRFRTAPPDVGLVYTGTRYVGPDGEELLVEPATEHDDATRAILVGKPIGEFSTVLVRRSVVEAAGLPDERFPSWQDREWYLRVSEHCSFAAVPDALMYRGMGYDDQIHQNFEAKRDVSYPLFLEKHRPLAAEYGPLVERRFVATLSRSLGMSAVSTGNYADARRYLLRAIRYWPGETRAYPYLLASLGGEYTYRAGKRVAGLARAARETLGV</sequence>
<evidence type="ECO:0000313" key="2">
    <source>
        <dbReference type="EMBL" id="UWM54366.1"/>
    </source>
</evidence>
<protein>
    <submittedName>
        <fullName evidence="2">Glycosyltransferase family 2 protein</fullName>
    </submittedName>
</protein>
<dbReference type="Gene3D" id="3.90.550.10">
    <property type="entry name" value="Spore Coat Polysaccharide Biosynthesis Protein SpsA, Chain A"/>
    <property type="match status" value="1"/>
</dbReference>
<reference evidence="2" key="1">
    <citation type="submission" date="2022-09" db="EMBL/GenBank/DDBJ databases">
        <title>Diverse halophilic archaea isolated from saline environments.</title>
        <authorList>
            <person name="Cui H.-L."/>
        </authorList>
    </citation>
    <scope>NUCLEOTIDE SEQUENCE</scope>
    <source>
        <strain evidence="2">ZS-35-S2</strain>
    </source>
</reference>